<dbReference type="STRING" id="1301098.PKB_3384"/>
<organism evidence="8 9">
    <name type="scientific">Pseudomonas knackmussii (strain DSM 6978 / CCUG 54928 / LMG 23759 / B13)</name>
    <dbReference type="NCBI Taxonomy" id="1301098"/>
    <lineage>
        <taxon>Bacteria</taxon>
        <taxon>Pseudomonadati</taxon>
        <taxon>Pseudomonadota</taxon>
        <taxon>Gammaproteobacteria</taxon>
        <taxon>Pseudomonadales</taxon>
        <taxon>Pseudomonadaceae</taxon>
        <taxon>Pseudomonas</taxon>
    </lineage>
</organism>
<protein>
    <recommendedName>
        <fullName evidence="4 6">Phosphatase NudJ</fullName>
        <ecNumber evidence="6">3.6.1.-</ecNumber>
    </recommendedName>
</protein>
<comment type="subunit">
    <text evidence="3 6">Monomer.</text>
</comment>
<dbReference type="GO" id="GO:0017110">
    <property type="term" value="F:nucleoside diphosphate phosphatase activity"/>
    <property type="evidence" value="ECO:0007669"/>
    <property type="project" value="InterPro"/>
</dbReference>
<dbReference type="GO" id="GO:0004787">
    <property type="term" value="F:thiamine diphosphate phosphatase activity"/>
    <property type="evidence" value="ECO:0007669"/>
    <property type="project" value="InterPro"/>
</dbReference>
<evidence type="ECO:0000313" key="8">
    <source>
        <dbReference type="EMBL" id="CDF84727.1"/>
    </source>
</evidence>
<evidence type="ECO:0000256" key="2">
    <source>
        <dbReference type="ARBA" id="ARBA00007608"/>
    </source>
</evidence>
<dbReference type="PATRIC" id="fig|1301098.3.peg.3397"/>
<dbReference type="PROSITE" id="PS51462">
    <property type="entry name" value="NUDIX"/>
    <property type="match status" value="1"/>
</dbReference>
<dbReference type="GO" id="GO:0017111">
    <property type="term" value="F:ribonucleoside triphosphate phosphatase activity"/>
    <property type="evidence" value="ECO:0007669"/>
    <property type="project" value="InterPro"/>
</dbReference>
<dbReference type="Proteomes" id="UP000025241">
    <property type="component" value="Chromosome I"/>
</dbReference>
<dbReference type="eggNOG" id="COG1051">
    <property type="taxonomic scope" value="Bacteria"/>
</dbReference>
<dbReference type="KEGG" id="pkc:PKB_3384"/>
<evidence type="ECO:0000313" key="9">
    <source>
        <dbReference type="Proteomes" id="UP000025241"/>
    </source>
</evidence>
<dbReference type="PROSITE" id="PS00893">
    <property type="entry name" value="NUDIX_BOX"/>
    <property type="match status" value="1"/>
</dbReference>
<dbReference type="OrthoDB" id="8594221at2"/>
<comment type="similarity">
    <text evidence="2 6">Belongs to the Nudix hydrolase family. NudJ subfamily.</text>
</comment>
<dbReference type="EMBL" id="HG322950">
    <property type="protein sequence ID" value="CDF84727.1"/>
    <property type="molecule type" value="Genomic_DNA"/>
</dbReference>
<gene>
    <name evidence="6" type="primary">nudJ</name>
    <name evidence="8" type="ORF">PKB_3384</name>
</gene>
<dbReference type="Gene3D" id="3.90.79.10">
    <property type="entry name" value="Nucleoside Triphosphate Pyrophosphohydrolase"/>
    <property type="match status" value="1"/>
</dbReference>
<dbReference type="SUPFAM" id="SSF55811">
    <property type="entry name" value="Nudix"/>
    <property type="match status" value="1"/>
</dbReference>
<evidence type="ECO:0000256" key="3">
    <source>
        <dbReference type="ARBA" id="ARBA00011245"/>
    </source>
</evidence>
<sequence>MRWQPHITVATIVEDQGRFLLVEEESAGKAVLNQPAGHLEANESLLQAAVRETLEETGWEVELTAVTGIYLYTAPSNGVTYQRVCFAARPLKHRPELPLDAGIIGPRWLTRDELEARKGSWRSHLVARCIDDYLSGERFPLALIRDSELPAPSPA</sequence>
<evidence type="ECO:0000259" key="7">
    <source>
        <dbReference type="PROSITE" id="PS51462"/>
    </source>
</evidence>
<dbReference type="EC" id="3.6.1.-" evidence="6"/>
<feature type="domain" description="Nudix hydrolase" evidence="7">
    <location>
        <begin position="2"/>
        <end position="131"/>
    </location>
</feature>
<dbReference type="InterPro" id="IPR015797">
    <property type="entry name" value="NUDIX_hydrolase-like_dom_sf"/>
</dbReference>
<dbReference type="HOGENOM" id="CLU_037162_6_1_6"/>
<dbReference type="Pfam" id="PF00293">
    <property type="entry name" value="NUDIX"/>
    <property type="match status" value="1"/>
</dbReference>
<evidence type="ECO:0000256" key="6">
    <source>
        <dbReference type="RuleBase" id="RU364043"/>
    </source>
</evidence>
<dbReference type="PANTHER" id="PTHR43222:SF11">
    <property type="entry name" value="PHOSPHATASE NUDJ"/>
    <property type="match status" value="1"/>
</dbReference>
<evidence type="ECO:0000256" key="4">
    <source>
        <dbReference type="ARBA" id="ARBA00015552"/>
    </source>
</evidence>
<evidence type="ECO:0000256" key="1">
    <source>
        <dbReference type="ARBA" id="ARBA00001946"/>
    </source>
</evidence>
<comment type="cofactor">
    <cofactor evidence="1 6">
        <name>Mg(2+)</name>
        <dbReference type="ChEBI" id="CHEBI:18420"/>
    </cofactor>
</comment>
<proteinExistence type="inferred from homology"/>
<dbReference type="AlphaFoldDB" id="A0A024HJM1"/>
<reference evidence="8 9" key="1">
    <citation type="submission" date="2013-03" db="EMBL/GenBank/DDBJ databases">
        <authorList>
            <person name="Linke B."/>
        </authorList>
    </citation>
    <scope>NUCLEOTIDE SEQUENCE [LARGE SCALE GENOMIC DNA]</scope>
    <source>
        <strain evidence="8 9">B13</strain>
    </source>
</reference>
<keyword evidence="5 6" id="KW-0378">Hydrolase</keyword>
<reference evidence="8 9" key="2">
    <citation type="submission" date="2014-05" db="EMBL/GenBank/DDBJ databases">
        <title>Genome sequence of the 3-chlorobenzoate degrading bacterium Pseudomonas knackmussii B13 shows multiple evidence for horizontal gene transfer.</title>
        <authorList>
            <person name="Miyazaki R."/>
            <person name="Bertelli C."/>
            <person name="Falquet L."/>
            <person name="Robinson-Rechavi M."/>
            <person name="Gharib W."/>
            <person name="Roy S."/>
            <person name="Van der Meer J.R."/>
        </authorList>
    </citation>
    <scope>NUCLEOTIDE SEQUENCE [LARGE SCALE GENOMIC DNA]</scope>
    <source>
        <strain evidence="8 9">B13</strain>
    </source>
</reference>
<evidence type="ECO:0000256" key="5">
    <source>
        <dbReference type="ARBA" id="ARBA00022801"/>
    </source>
</evidence>
<dbReference type="InterPro" id="IPR020084">
    <property type="entry name" value="NUDIX_hydrolase_CS"/>
</dbReference>
<keyword evidence="6" id="KW-0460">Magnesium</keyword>
<accession>A0A024HJM1</accession>
<dbReference type="RefSeq" id="WP_043253232.1">
    <property type="nucleotide sequence ID" value="NZ_HG322950.1"/>
</dbReference>
<dbReference type="CDD" id="cd03675">
    <property type="entry name" value="NUDIX_Hydrolase"/>
    <property type="match status" value="1"/>
</dbReference>
<dbReference type="InterPro" id="IPR000086">
    <property type="entry name" value="NUDIX_hydrolase_dom"/>
</dbReference>
<name>A0A024HJM1_PSEKB</name>
<dbReference type="InterPro" id="IPR033713">
    <property type="entry name" value="NudJ"/>
</dbReference>
<dbReference type="PANTHER" id="PTHR43222">
    <property type="entry name" value="NUDIX HYDROLASE 23"/>
    <property type="match status" value="1"/>
</dbReference>
<keyword evidence="9" id="KW-1185">Reference proteome</keyword>